<dbReference type="PROSITE" id="PS50082">
    <property type="entry name" value="WD_REPEATS_2"/>
    <property type="match status" value="2"/>
</dbReference>
<keyword evidence="3" id="KW-0813">Transport</keyword>
<accession>A0AAD9IWH8</accession>
<evidence type="ECO:0000256" key="11">
    <source>
        <dbReference type="PROSITE-ProRule" id="PRU00221"/>
    </source>
</evidence>
<dbReference type="PROSITE" id="PS50294">
    <property type="entry name" value="WD_REPEATS_REGION"/>
    <property type="match status" value="1"/>
</dbReference>
<dbReference type="Pfam" id="PF00400">
    <property type="entry name" value="WD40"/>
    <property type="match status" value="2"/>
</dbReference>
<dbReference type="InterPro" id="IPR036322">
    <property type="entry name" value="WD40_repeat_dom_sf"/>
</dbReference>
<dbReference type="AlphaFoldDB" id="A0AAD9IWH8"/>
<dbReference type="GO" id="GO:0005782">
    <property type="term" value="C:peroxisomal matrix"/>
    <property type="evidence" value="ECO:0007669"/>
    <property type="project" value="UniProtKB-SubCell"/>
</dbReference>
<keyword evidence="13" id="KW-1185">Reference proteome</keyword>
<dbReference type="PROSITE" id="PS00678">
    <property type="entry name" value="WD_REPEATS_1"/>
    <property type="match status" value="1"/>
</dbReference>
<proteinExistence type="inferred from homology"/>
<name>A0AAD9IWH8_RIDPI</name>
<evidence type="ECO:0000313" key="13">
    <source>
        <dbReference type="Proteomes" id="UP001209878"/>
    </source>
</evidence>
<evidence type="ECO:0000256" key="5">
    <source>
        <dbReference type="ARBA" id="ARBA00022574"/>
    </source>
</evidence>
<evidence type="ECO:0000313" key="12">
    <source>
        <dbReference type="EMBL" id="KAK2141906.1"/>
    </source>
</evidence>
<dbReference type="PANTHER" id="PTHR46027">
    <property type="entry name" value="PEROXISOMAL TARGETING SIGNAL 2 RECEPTOR"/>
    <property type="match status" value="1"/>
</dbReference>
<dbReference type="GO" id="GO:0005829">
    <property type="term" value="C:cytosol"/>
    <property type="evidence" value="ECO:0007669"/>
    <property type="project" value="UniProtKB-SubCell"/>
</dbReference>
<organism evidence="12 13">
    <name type="scientific">Ridgeia piscesae</name>
    <name type="common">Tubeworm</name>
    <dbReference type="NCBI Taxonomy" id="27915"/>
    <lineage>
        <taxon>Eukaryota</taxon>
        <taxon>Metazoa</taxon>
        <taxon>Spiralia</taxon>
        <taxon>Lophotrochozoa</taxon>
        <taxon>Annelida</taxon>
        <taxon>Polychaeta</taxon>
        <taxon>Sedentaria</taxon>
        <taxon>Canalipalpata</taxon>
        <taxon>Sabellida</taxon>
        <taxon>Siboglinidae</taxon>
        <taxon>Ridgeia</taxon>
    </lineage>
</organism>
<gene>
    <name evidence="12" type="ORF">NP493_5070g00001</name>
</gene>
<dbReference type="InterPro" id="IPR019775">
    <property type="entry name" value="WD40_repeat_CS"/>
</dbReference>
<dbReference type="SUPFAM" id="SSF50978">
    <property type="entry name" value="WD40 repeat-like"/>
    <property type="match status" value="1"/>
</dbReference>
<comment type="caution">
    <text evidence="12">The sequence shown here is derived from an EMBL/GenBank/DDBJ whole genome shotgun (WGS) entry which is preliminary data.</text>
</comment>
<keyword evidence="7" id="KW-0653">Protein transport</keyword>
<comment type="similarity">
    <text evidence="9">Belongs to the WD repeat peroxin-7 family.</text>
</comment>
<evidence type="ECO:0000256" key="2">
    <source>
        <dbReference type="ARBA" id="ARBA00004514"/>
    </source>
</evidence>
<evidence type="ECO:0000256" key="7">
    <source>
        <dbReference type="ARBA" id="ARBA00022927"/>
    </source>
</evidence>
<evidence type="ECO:0000256" key="1">
    <source>
        <dbReference type="ARBA" id="ARBA00004253"/>
    </source>
</evidence>
<reference evidence="12" key="1">
    <citation type="journal article" date="2023" name="Mol. Biol. Evol.">
        <title>Third-Generation Sequencing Reveals the Adaptive Role of the Epigenome in Three Deep-Sea Polychaetes.</title>
        <authorList>
            <person name="Perez M."/>
            <person name="Aroh O."/>
            <person name="Sun Y."/>
            <person name="Lan Y."/>
            <person name="Juniper S.K."/>
            <person name="Young C.R."/>
            <person name="Angers B."/>
            <person name="Qian P.Y."/>
        </authorList>
    </citation>
    <scope>NUCLEOTIDE SEQUENCE</scope>
    <source>
        <strain evidence="12">R07B-5</strain>
    </source>
</reference>
<evidence type="ECO:0000256" key="10">
    <source>
        <dbReference type="ARBA" id="ARBA00032565"/>
    </source>
</evidence>
<keyword evidence="6" id="KW-0677">Repeat</keyword>
<evidence type="ECO:0000256" key="6">
    <source>
        <dbReference type="ARBA" id="ARBA00022737"/>
    </source>
</evidence>
<dbReference type="InterPro" id="IPR001680">
    <property type="entry name" value="WD40_rpt"/>
</dbReference>
<dbReference type="PANTHER" id="PTHR46027:SF1">
    <property type="entry name" value="PEROXISOMAL TARGETING SIGNAL 2 RECEPTOR"/>
    <property type="match status" value="1"/>
</dbReference>
<dbReference type="SMART" id="SM00320">
    <property type="entry name" value="WD40"/>
    <property type="match status" value="2"/>
</dbReference>
<dbReference type="InterPro" id="IPR044536">
    <property type="entry name" value="PEX7"/>
</dbReference>
<keyword evidence="4" id="KW-0963">Cytoplasm</keyword>
<dbReference type="GO" id="GO:0005053">
    <property type="term" value="F:peroxisome matrix targeting signal-2 binding"/>
    <property type="evidence" value="ECO:0007669"/>
    <property type="project" value="InterPro"/>
</dbReference>
<evidence type="ECO:0000256" key="8">
    <source>
        <dbReference type="ARBA" id="ARBA00023140"/>
    </source>
</evidence>
<comment type="subcellular location">
    <subcellularLocation>
        <location evidence="2">Cytoplasm</location>
        <location evidence="2">Cytosol</location>
    </subcellularLocation>
    <subcellularLocation>
        <location evidence="1">Peroxisome matrix</location>
    </subcellularLocation>
</comment>
<keyword evidence="5 11" id="KW-0853">WD repeat</keyword>
<feature type="repeat" description="WD" evidence="11">
    <location>
        <begin position="52"/>
        <end position="94"/>
    </location>
</feature>
<dbReference type="InterPro" id="IPR015943">
    <property type="entry name" value="WD40/YVTN_repeat-like_dom_sf"/>
</dbReference>
<protein>
    <recommendedName>
        <fullName evidence="10">Peroxin-7</fullName>
    </recommendedName>
</protein>
<evidence type="ECO:0000256" key="3">
    <source>
        <dbReference type="ARBA" id="ARBA00022448"/>
    </source>
</evidence>
<feature type="repeat" description="WD" evidence="11">
    <location>
        <begin position="15"/>
        <end position="51"/>
    </location>
</feature>
<sequence>MASLFHCNASPGVRVAGVDWSKDRRTSLVLSASWDTTVKLWDITRNSSLVTFHDHNNIVYSAIWSPRIPGCFASTSGDTTLRIWDIRKPDSSTLVIHGHPTEILTCDWSKYDKGEIPR</sequence>
<dbReference type="EMBL" id="JAODUO010005058">
    <property type="protein sequence ID" value="KAK2141906.1"/>
    <property type="molecule type" value="Genomic_DNA"/>
</dbReference>
<dbReference type="GO" id="GO:0016558">
    <property type="term" value="P:protein import into peroxisome matrix"/>
    <property type="evidence" value="ECO:0007669"/>
    <property type="project" value="InterPro"/>
</dbReference>
<dbReference type="Proteomes" id="UP001209878">
    <property type="component" value="Unassembled WGS sequence"/>
</dbReference>
<dbReference type="Gene3D" id="2.130.10.10">
    <property type="entry name" value="YVTN repeat-like/Quinoprotein amine dehydrogenase"/>
    <property type="match status" value="1"/>
</dbReference>
<keyword evidence="8" id="KW-0576">Peroxisome</keyword>
<evidence type="ECO:0000256" key="4">
    <source>
        <dbReference type="ARBA" id="ARBA00022490"/>
    </source>
</evidence>
<evidence type="ECO:0000256" key="9">
    <source>
        <dbReference type="ARBA" id="ARBA00024017"/>
    </source>
</evidence>